<name>A0A6N3EQ94_CLOSY</name>
<protein>
    <submittedName>
        <fullName evidence="1">DUF2634 domain-containing protein</fullName>
    </submittedName>
</protein>
<gene>
    <name evidence="2" type="ORF">CSLFYP84_02153</name>
    <name evidence="1" type="ORF">PM006_19070</name>
</gene>
<dbReference type="EMBL" id="CACRUA010000026">
    <property type="protein sequence ID" value="VYU41379.1"/>
    <property type="molecule type" value="Genomic_DNA"/>
</dbReference>
<dbReference type="Pfam" id="PF10934">
    <property type="entry name" value="Sheath_initiator"/>
    <property type="match status" value="1"/>
</dbReference>
<evidence type="ECO:0000313" key="2">
    <source>
        <dbReference type="EMBL" id="VYU41379.1"/>
    </source>
</evidence>
<dbReference type="Proteomes" id="UP001300871">
    <property type="component" value="Unassembled WGS sequence"/>
</dbReference>
<sequence length="127" mass="14814">MELTTDLVLREQTFSGRTYQLSQTKIEGFVDELEALKQTIYKILSTEQYEYPIYSFNYGIAWKEFIGEEQPYIRAEMKRMIEEALLQDDRIKEVDGFSFTFSGDACQCSFIVSSIYGDIEIDKEVPV</sequence>
<evidence type="ECO:0000313" key="1">
    <source>
        <dbReference type="EMBL" id="MDB2002304.1"/>
    </source>
</evidence>
<dbReference type="InterPro" id="IPR020288">
    <property type="entry name" value="Sheath_initiator"/>
</dbReference>
<reference evidence="1" key="2">
    <citation type="submission" date="2023-01" db="EMBL/GenBank/DDBJ databases">
        <title>Human gut microbiome strain richness.</title>
        <authorList>
            <person name="Chen-Liaw A."/>
        </authorList>
    </citation>
    <scope>NUCLEOTIDE SEQUENCE</scope>
    <source>
        <strain evidence="1">B1_m1001713B170214d0_201011</strain>
    </source>
</reference>
<dbReference type="Gene3D" id="3.10.450.40">
    <property type="match status" value="1"/>
</dbReference>
<dbReference type="SUPFAM" id="SSF160719">
    <property type="entry name" value="gpW/gp25-like"/>
    <property type="match status" value="1"/>
</dbReference>
<organism evidence="2">
    <name type="scientific">Clostridium symbiosum</name>
    <name type="common">Bacteroides symbiosus</name>
    <dbReference type="NCBI Taxonomy" id="1512"/>
    <lineage>
        <taxon>Bacteria</taxon>
        <taxon>Bacillati</taxon>
        <taxon>Bacillota</taxon>
        <taxon>Clostridia</taxon>
        <taxon>Lachnospirales</taxon>
        <taxon>Lachnospiraceae</taxon>
        <taxon>Otoolea</taxon>
    </lineage>
</organism>
<dbReference type="EMBL" id="JAQLGM010000067">
    <property type="protein sequence ID" value="MDB2002304.1"/>
    <property type="molecule type" value="Genomic_DNA"/>
</dbReference>
<accession>A0A6N3EQ94</accession>
<dbReference type="RefSeq" id="WP_156684633.1">
    <property type="nucleotide sequence ID" value="NZ_CACRUA010000026.1"/>
</dbReference>
<reference evidence="2" key="1">
    <citation type="submission" date="2019-11" db="EMBL/GenBank/DDBJ databases">
        <authorList>
            <person name="Feng L."/>
        </authorList>
    </citation>
    <scope>NUCLEOTIDE SEQUENCE</scope>
    <source>
        <strain evidence="2">CsymbiosumLFYP84</strain>
    </source>
</reference>
<dbReference type="AlphaFoldDB" id="A0A6N3EQ94"/>
<proteinExistence type="predicted"/>